<keyword evidence="10" id="KW-0472">Membrane</keyword>
<keyword evidence="7 12" id="KW-0560">Oxidoreductase</keyword>
<dbReference type="Gene3D" id="1.10.630.10">
    <property type="entry name" value="Cytochrome P450"/>
    <property type="match status" value="2"/>
</dbReference>
<evidence type="ECO:0000256" key="5">
    <source>
        <dbReference type="ARBA" id="ARBA00022723"/>
    </source>
</evidence>
<evidence type="ECO:0000256" key="7">
    <source>
        <dbReference type="ARBA" id="ARBA00023002"/>
    </source>
</evidence>
<evidence type="ECO:0000256" key="1">
    <source>
        <dbReference type="ARBA" id="ARBA00004167"/>
    </source>
</evidence>
<keyword evidence="9 12" id="KW-0503">Monooxygenase</keyword>
<dbReference type="OMA" id="CEWERID"/>
<dbReference type="EMBL" id="KK198758">
    <property type="protein sequence ID" value="KCW66324.1"/>
    <property type="molecule type" value="Genomic_DNA"/>
</dbReference>
<gene>
    <name evidence="13" type="ORF">EUGRSUZ_F00149</name>
</gene>
<evidence type="ECO:0000256" key="9">
    <source>
        <dbReference type="ARBA" id="ARBA00023033"/>
    </source>
</evidence>
<dbReference type="Pfam" id="PF00067">
    <property type="entry name" value="p450"/>
    <property type="match status" value="2"/>
</dbReference>
<dbReference type="GO" id="GO:0016020">
    <property type="term" value="C:membrane"/>
    <property type="evidence" value="ECO:0007669"/>
    <property type="project" value="UniProtKB-SubCell"/>
</dbReference>
<evidence type="ECO:0000256" key="10">
    <source>
        <dbReference type="ARBA" id="ARBA00023136"/>
    </source>
</evidence>
<evidence type="ECO:0000256" key="12">
    <source>
        <dbReference type="RuleBase" id="RU000461"/>
    </source>
</evidence>
<organism evidence="13">
    <name type="scientific">Eucalyptus grandis</name>
    <name type="common">Flooded gum</name>
    <dbReference type="NCBI Taxonomy" id="71139"/>
    <lineage>
        <taxon>Eukaryota</taxon>
        <taxon>Viridiplantae</taxon>
        <taxon>Streptophyta</taxon>
        <taxon>Embryophyta</taxon>
        <taxon>Tracheophyta</taxon>
        <taxon>Spermatophyta</taxon>
        <taxon>Magnoliopsida</taxon>
        <taxon>eudicotyledons</taxon>
        <taxon>Gunneridae</taxon>
        <taxon>Pentapetalae</taxon>
        <taxon>rosids</taxon>
        <taxon>malvids</taxon>
        <taxon>Myrtales</taxon>
        <taxon>Myrtaceae</taxon>
        <taxon>Myrtoideae</taxon>
        <taxon>Eucalypteae</taxon>
        <taxon>Eucalyptus</taxon>
    </lineage>
</organism>
<evidence type="ECO:0000256" key="2">
    <source>
        <dbReference type="ARBA" id="ARBA00010617"/>
    </source>
</evidence>
<dbReference type="InterPro" id="IPR036396">
    <property type="entry name" value="Cyt_P450_sf"/>
</dbReference>
<dbReference type="GO" id="GO:0016705">
    <property type="term" value="F:oxidoreductase activity, acting on paired donors, with incorporation or reduction of molecular oxygen"/>
    <property type="evidence" value="ECO:0007669"/>
    <property type="project" value="InterPro"/>
</dbReference>
<evidence type="ECO:0000313" key="13">
    <source>
        <dbReference type="EMBL" id="KCW66324.1"/>
    </source>
</evidence>
<dbReference type="PROSITE" id="PS00086">
    <property type="entry name" value="CYTOCHROME_P450"/>
    <property type="match status" value="1"/>
</dbReference>
<reference evidence="13" key="1">
    <citation type="submission" date="2013-07" db="EMBL/GenBank/DDBJ databases">
        <title>The genome of Eucalyptus grandis.</title>
        <authorList>
            <person name="Schmutz J."/>
            <person name="Hayes R."/>
            <person name="Myburg A."/>
            <person name="Tuskan G."/>
            <person name="Grattapaglia D."/>
            <person name="Rokhsar D.S."/>
        </authorList>
    </citation>
    <scope>NUCLEOTIDE SEQUENCE</scope>
    <source>
        <tissue evidence="13">Leaf extractions</tissue>
    </source>
</reference>
<dbReference type="InterPro" id="IPR050651">
    <property type="entry name" value="Plant_Cytochrome_P450_Monoox"/>
</dbReference>
<protein>
    <recommendedName>
        <fullName evidence="14">Cytochrome P450</fullName>
    </recommendedName>
</protein>
<comment type="cofactor">
    <cofactor evidence="11">
        <name>heme</name>
        <dbReference type="ChEBI" id="CHEBI:30413"/>
    </cofactor>
</comment>
<sequence>METISYDACVGTDTSTVTIEWAMSLLLNHPSTMDEAQAELDDVIGQDSPLLVHHESSEDCTIGDFNVPRGTMVLVNAWAIQRDPRVRDDPTSFKVDRYEGLEGGHANRLLLFGMGRRSCPGAGLANRVVGLALVVLLQCCEWERIDEEQVDLSKGMGLTMPKRQPLEAMCKVCECVIDFGHVQMLKCRNAYELICN</sequence>
<keyword evidence="5 11" id="KW-0479">Metal-binding</keyword>
<evidence type="ECO:0000256" key="3">
    <source>
        <dbReference type="ARBA" id="ARBA00022617"/>
    </source>
</evidence>
<comment type="subcellular location">
    <subcellularLocation>
        <location evidence="1">Membrane</location>
        <topology evidence="1">Single-pass membrane protein</topology>
    </subcellularLocation>
</comment>
<keyword evidence="4" id="KW-0812">Transmembrane</keyword>
<dbReference type="GO" id="GO:0004497">
    <property type="term" value="F:monooxygenase activity"/>
    <property type="evidence" value="ECO:0007669"/>
    <property type="project" value="UniProtKB-KW"/>
</dbReference>
<proteinExistence type="inferred from homology"/>
<dbReference type="PANTHER" id="PTHR47947">
    <property type="entry name" value="CYTOCHROME P450 82C3-RELATED"/>
    <property type="match status" value="1"/>
</dbReference>
<dbReference type="PRINTS" id="PR00463">
    <property type="entry name" value="EP450I"/>
</dbReference>
<dbReference type="InterPro" id="IPR017972">
    <property type="entry name" value="Cyt_P450_CS"/>
</dbReference>
<keyword evidence="3 11" id="KW-0349">Heme</keyword>
<evidence type="ECO:0000256" key="4">
    <source>
        <dbReference type="ARBA" id="ARBA00022692"/>
    </source>
</evidence>
<keyword evidence="6" id="KW-1133">Transmembrane helix</keyword>
<name>A0A059BJV1_EUCGR</name>
<dbReference type="InParanoid" id="A0A059BJV1"/>
<evidence type="ECO:0000256" key="11">
    <source>
        <dbReference type="PIRSR" id="PIRSR602401-1"/>
    </source>
</evidence>
<dbReference type="Gramene" id="KCW66324">
    <property type="protein sequence ID" value="KCW66324"/>
    <property type="gene ID" value="EUGRSUZ_F00149"/>
</dbReference>
<dbReference type="InterPro" id="IPR002401">
    <property type="entry name" value="Cyt_P450_E_grp-I"/>
</dbReference>
<dbReference type="SUPFAM" id="SSF48264">
    <property type="entry name" value="Cytochrome P450"/>
    <property type="match status" value="1"/>
</dbReference>
<feature type="binding site" description="axial binding residue" evidence="11">
    <location>
        <position position="119"/>
    </location>
    <ligand>
        <name>heme</name>
        <dbReference type="ChEBI" id="CHEBI:30413"/>
    </ligand>
    <ligandPart>
        <name>Fe</name>
        <dbReference type="ChEBI" id="CHEBI:18248"/>
    </ligandPart>
</feature>
<comment type="similarity">
    <text evidence="2 12">Belongs to the cytochrome P450 family.</text>
</comment>
<accession>A0A059BJV1</accession>
<dbReference type="PANTHER" id="PTHR47947:SF62">
    <property type="entry name" value="CYTOCHROME P450, FAMILY 81, SUBFAMILY D, POLYPEPTIDE 5"/>
    <property type="match status" value="1"/>
</dbReference>
<dbReference type="GO" id="GO:0020037">
    <property type="term" value="F:heme binding"/>
    <property type="evidence" value="ECO:0007669"/>
    <property type="project" value="InterPro"/>
</dbReference>
<evidence type="ECO:0008006" key="14">
    <source>
        <dbReference type="Google" id="ProtNLM"/>
    </source>
</evidence>
<dbReference type="PRINTS" id="PR00385">
    <property type="entry name" value="P450"/>
</dbReference>
<dbReference type="AlphaFoldDB" id="A0A059BJV1"/>
<dbReference type="GO" id="GO:0005506">
    <property type="term" value="F:iron ion binding"/>
    <property type="evidence" value="ECO:0007669"/>
    <property type="project" value="InterPro"/>
</dbReference>
<dbReference type="InterPro" id="IPR001128">
    <property type="entry name" value="Cyt_P450"/>
</dbReference>
<evidence type="ECO:0000256" key="6">
    <source>
        <dbReference type="ARBA" id="ARBA00022989"/>
    </source>
</evidence>
<keyword evidence="8 11" id="KW-0408">Iron</keyword>
<evidence type="ECO:0000256" key="8">
    <source>
        <dbReference type="ARBA" id="ARBA00023004"/>
    </source>
</evidence>